<dbReference type="PANTHER" id="PTHR47675">
    <property type="entry name" value="MOLYBDOPTERIN BINDING DOMAIN PROTEIN (AFU_ORTHOLOGUE AFUA_5G11210)"/>
    <property type="match status" value="1"/>
</dbReference>
<name>A0A8H3EH24_9LECA</name>
<dbReference type="InterPro" id="IPR036425">
    <property type="entry name" value="MoaB/Mog-like_dom_sf"/>
</dbReference>
<dbReference type="InterPro" id="IPR056596">
    <property type="entry name" value="FLAD1_M"/>
</dbReference>
<evidence type="ECO:0000259" key="1">
    <source>
        <dbReference type="Pfam" id="PF24102"/>
    </source>
</evidence>
<proteinExistence type="predicted"/>
<dbReference type="Gene3D" id="3.40.980.10">
    <property type="entry name" value="MoaB/Mog-like domain"/>
    <property type="match status" value="1"/>
</dbReference>
<protein>
    <recommendedName>
        <fullName evidence="1">FAD synthase middle domain-containing protein</fullName>
    </recommendedName>
</protein>
<dbReference type="SUPFAM" id="SSF53218">
    <property type="entry name" value="Molybdenum cofactor biosynthesis proteins"/>
    <property type="match status" value="1"/>
</dbReference>
<dbReference type="Proteomes" id="UP000664169">
    <property type="component" value="Unassembled WGS sequence"/>
</dbReference>
<reference evidence="2" key="1">
    <citation type="submission" date="2021-03" db="EMBL/GenBank/DDBJ databases">
        <authorList>
            <person name="Tagirdzhanova G."/>
        </authorList>
    </citation>
    <scope>NUCLEOTIDE SEQUENCE</scope>
</reference>
<dbReference type="OrthoDB" id="448496at2759"/>
<organism evidence="2 3">
    <name type="scientific">Gomphillus americanus</name>
    <dbReference type="NCBI Taxonomy" id="1940652"/>
    <lineage>
        <taxon>Eukaryota</taxon>
        <taxon>Fungi</taxon>
        <taxon>Dikarya</taxon>
        <taxon>Ascomycota</taxon>
        <taxon>Pezizomycotina</taxon>
        <taxon>Lecanoromycetes</taxon>
        <taxon>OSLEUM clade</taxon>
        <taxon>Ostropomycetidae</taxon>
        <taxon>Ostropales</taxon>
        <taxon>Graphidaceae</taxon>
        <taxon>Gomphilloideae</taxon>
        <taxon>Gomphillus</taxon>
    </lineage>
</organism>
<accession>A0A8H3EH24</accession>
<dbReference type="EMBL" id="CAJPDQ010000001">
    <property type="protein sequence ID" value="CAF9903872.1"/>
    <property type="molecule type" value="Genomic_DNA"/>
</dbReference>
<sequence>MTSSSVEDRNTRTHDDITYQSIAKAFSLPLVKHDGAFERMKRLSRPHPSQPNFSWDVPSPALEAKLRMVRLPIDKAIQDDKQVLFVQEELWVPISVVNGNIHILPGIPRLFEGLLEGLKSRLIPRLTDPEGKGIYRLLFSTPLAESEMATYLTKLAAKVEPQGIKVGSYPRWGKDRNTVTLVGRDKDLMDSLVAEVEENVKGKKVDTEDELDEKAKDVAGT</sequence>
<feature type="domain" description="FAD synthase middle" evidence="1">
    <location>
        <begin position="141"/>
        <end position="206"/>
    </location>
</feature>
<keyword evidence="3" id="KW-1185">Reference proteome</keyword>
<dbReference type="GO" id="GO:0047884">
    <property type="term" value="F:FAD diphosphatase activity"/>
    <property type="evidence" value="ECO:0007669"/>
    <property type="project" value="TreeGrafter"/>
</dbReference>
<dbReference type="GO" id="GO:0042726">
    <property type="term" value="P:flavin-containing compound metabolic process"/>
    <property type="evidence" value="ECO:0007669"/>
    <property type="project" value="TreeGrafter"/>
</dbReference>
<evidence type="ECO:0000313" key="2">
    <source>
        <dbReference type="EMBL" id="CAF9903872.1"/>
    </source>
</evidence>
<comment type="caution">
    <text evidence="2">The sequence shown here is derived from an EMBL/GenBank/DDBJ whole genome shotgun (WGS) entry which is preliminary data.</text>
</comment>
<dbReference type="AlphaFoldDB" id="A0A8H3EH24"/>
<evidence type="ECO:0000313" key="3">
    <source>
        <dbReference type="Proteomes" id="UP000664169"/>
    </source>
</evidence>
<dbReference type="Pfam" id="PF24102">
    <property type="entry name" value="FLAD1_M"/>
    <property type="match status" value="1"/>
</dbReference>
<gene>
    <name evidence="2" type="ORF">GOMPHAMPRED_000590</name>
</gene>
<dbReference type="PANTHER" id="PTHR47675:SF1">
    <property type="entry name" value="MOLYBDOPTERIN BINDING DOMAIN PROTEIN (AFU_ORTHOLOGUE AFUA_5G11210)"/>
    <property type="match status" value="1"/>
</dbReference>